<protein>
    <submittedName>
        <fullName evidence="1">Uncharacterized protein</fullName>
    </submittedName>
</protein>
<sequence>MVVPSELPLPDECIDLIVVYLVEERQALHALVCSSQRLLERTLPVLYRSPFQLIENSNRWSRDEKEKRCTALLALLLTTRKPEHPTAPNTTTAYTHTHTHYNHPRYRHNNQQHLDQQTLPPATVDYLRFFTHQYQISLWRPLVNLRTLASEENMFILDESQSMSELQISVAESLVRYSPGDIKVIGQPIERVASVLVPSHERLRNLVRLELSDIAVGFKIEPVIEFIRVHDAKHHTLREIKIKGRDDPAHPSHDQLYQLVQAMRSPQVVDARHWREAIRVLHKIPSECLRTLLLGMADLPPTFFSVPDFLSRCVFLEELRMPVRDENVFDWAIAHRRSLGHLGADRVASLSRSRSLPMGASAQVPMHIIFSSSSASYPGSVPAPSLMPMTSSWQLNHYNHSDWQASEHVPGSARLRSIDLCGEDRCLIPALRNAVDAFRDSLEFLKAMSLALMMTRVPILNIMTLSWSWPLTRLSVLDLEGEVALAFKLSSLSYCPALIKLKLSLPPYLYSTSEDDHTLQAMKDNMHQICYATRLLELELHGKWPVSDALLMMMTQSIRRLTRLHIVSCGGYTLDGIQTLVNGLERLEWLGISKWLCAWQPMRHRLLAIKAQKPRLELVEGEVI</sequence>
<gene>
    <name evidence="1" type="ORF">BGZ70_003911</name>
</gene>
<dbReference type="OrthoDB" id="2405948at2759"/>
<keyword evidence="2" id="KW-1185">Reference proteome</keyword>
<dbReference type="Gene3D" id="3.80.10.10">
    <property type="entry name" value="Ribonuclease Inhibitor"/>
    <property type="match status" value="1"/>
</dbReference>
<dbReference type="InterPro" id="IPR032675">
    <property type="entry name" value="LRR_dom_sf"/>
</dbReference>
<dbReference type="EMBL" id="JAAAHY010000213">
    <property type="protein sequence ID" value="KAF9965866.1"/>
    <property type="molecule type" value="Genomic_DNA"/>
</dbReference>
<organism evidence="1 2">
    <name type="scientific">Mortierella alpina</name>
    <name type="common">Oleaginous fungus</name>
    <name type="synonym">Mortierella renispora</name>
    <dbReference type="NCBI Taxonomy" id="64518"/>
    <lineage>
        <taxon>Eukaryota</taxon>
        <taxon>Fungi</taxon>
        <taxon>Fungi incertae sedis</taxon>
        <taxon>Mucoromycota</taxon>
        <taxon>Mortierellomycotina</taxon>
        <taxon>Mortierellomycetes</taxon>
        <taxon>Mortierellales</taxon>
        <taxon>Mortierellaceae</taxon>
        <taxon>Mortierella</taxon>
    </lineage>
</organism>
<reference evidence="1" key="1">
    <citation type="journal article" date="2020" name="Fungal Divers.">
        <title>Resolving the Mortierellaceae phylogeny through synthesis of multi-gene phylogenetics and phylogenomics.</title>
        <authorList>
            <person name="Vandepol N."/>
            <person name="Liber J."/>
            <person name="Desiro A."/>
            <person name="Na H."/>
            <person name="Kennedy M."/>
            <person name="Barry K."/>
            <person name="Grigoriev I.V."/>
            <person name="Miller A.N."/>
            <person name="O'Donnell K."/>
            <person name="Stajich J.E."/>
            <person name="Bonito G."/>
        </authorList>
    </citation>
    <scope>NUCLEOTIDE SEQUENCE</scope>
    <source>
        <strain evidence="1">CK1249</strain>
    </source>
</reference>
<proteinExistence type="predicted"/>
<dbReference type="AlphaFoldDB" id="A0A9P6JAE3"/>
<name>A0A9P6JAE3_MORAP</name>
<dbReference type="Proteomes" id="UP000738359">
    <property type="component" value="Unassembled WGS sequence"/>
</dbReference>
<evidence type="ECO:0000313" key="2">
    <source>
        <dbReference type="Proteomes" id="UP000738359"/>
    </source>
</evidence>
<accession>A0A9P6JAE3</accession>
<comment type="caution">
    <text evidence="1">The sequence shown here is derived from an EMBL/GenBank/DDBJ whole genome shotgun (WGS) entry which is preliminary data.</text>
</comment>
<evidence type="ECO:0000313" key="1">
    <source>
        <dbReference type="EMBL" id="KAF9965866.1"/>
    </source>
</evidence>
<dbReference type="SUPFAM" id="SSF52047">
    <property type="entry name" value="RNI-like"/>
    <property type="match status" value="1"/>
</dbReference>